<evidence type="ECO:0000313" key="3">
    <source>
        <dbReference type="Proteomes" id="UP000236569"/>
    </source>
</evidence>
<comment type="caution">
    <text evidence="2">The sequence shown here is derived from an EMBL/GenBank/DDBJ whole genome shotgun (WGS) entry which is preliminary data.</text>
</comment>
<sequence length="222" mass="23416">MTKTITTAAAGRRLIAQAASAGLTVTRTSKDCFLADGDDKARVTLTEIRRLIADAHLRAAHEEERAEALALADELRDQAAACGGNSQLRPPDHPESGGLQPLQGALGTPAQGGERLGSRGVQVGARYQATAPMSLRSCSTYKSAEYPSRLGSSRSTSPPVPVAVMASGCTPSTVERVGSQPRLRVACIPTIFQVTSSMRLASQKSTGRFMRPVPSARRCNRG</sequence>
<dbReference type="EMBL" id="BFAG01000005">
    <property type="protein sequence ID" value="GBF05496.1"/>
    <property type="molecule type" value="Genomic_DNA"/>
</dbReference>
<evidence type="ECO:0000256" key="1">
    <source>
        <dbReference type="SAM" id="MobiDB-lite"/>
    </source>
</evidence>
<accession>A0A2I9D4C7</accession>
<keyword evidence="3" id="KW-1185">Reference proteome</keyword>
<gene>
    <name evidence="2" type="ORF">DAERI_050005</name>
</gene>
<evidence type="ECO:0000313" key="2">
    <source>
        <dbReference type="EMBL" id="GBF05496.1"/>
    </source>
</evidence>
<dbReference type="AlphaFoldDB" id="A0A2I9D4C7"/>
<dbReference type="Proteomes" id="UP000236569">
    <property type="component" value="Unassembled WGS sequence"/>
</dbReference>
<feature type="region of interest" description="Disordered" evidence="1">
    <location>
        <begin position="82"/>
        <end position="117"/>
    </location>
</feature>
<dbReference type="RefSeq" id="WP_103128943.1">
    <property type="nucleotide sequence ID" value="NZ_BFAG01000005.1"/>
</dbReference>
<protein>
    <submittedName>
        <fullName evidence="2">Uncharacterized protein</fullName>
    </submittedName>
</protein>
<organism evidence="2 3">
    <name type="scientific">Deinococcus aerius</name>
    <dbReference type="NCBI Taxonomy" id="200253"/>
    <lineage>
        <taxon>Bacteria</taxon>
        <taxon>Thermotogati</taxon>
        <taxon>Deinococcota</taxon>
        <taxon>Deinococci</taxon>
        <taxon>Deinococcales</taxon>
        <taxon>Deinococcaceae</taxon>
        <taxon>Deinococcus</taxon>
    </lineage>
</organism>
<proteinExistence type="predicted"/>
<feature type="region of interest" description="Disordered" evidence="1">
    <location>
        <begin position="203"/>
        <end position="222"/>
    </location>
</feature>
<name>A0A2I9D4C7_9DEIO</name>
<reference evidence="3" key="1">
    <citation type="submission" date="2018-01" db="EMBL/GenBank/DDBJ databases">
        <title>Draft Genome Sequence of the Radioresistant Bacterium Deinococcus aerius TR0125, Isolated from the Higher Atmosphere above Japan.</title>
        <authorList>
            <person name="Satoh K."/>
            <person name="Arai H."/>
            <person name="Sanzen T."/>
            <person name="Kawaguchi Y."/>
            <person name="Hayashi H."/>
            <person name="Yokobori S."/>
            <person name="Yamagishi A."/>
            <person name="Oono Y."/>
            <person name="Narumi I."/>
        </authorList>
    </citation>
    <scope>NUCLEOTIDE SEQUENCE [LARGE SCALE GENOMIC DNA]</scope>
    <source>
        <strain evidence="3">TR0125</strain>
    </source>
</reference>